<dbReference type="Pfam" id="PF00593">
    <property type="entry name" value="TonB_dep_Rec_b-barrel"/>
    <property type="match status" value="1"/>
</dbReference>
<organism evidence="13 14">
    <name type="scientific">Porphyromonas gulae</name>
    <dbReference type="NCBI Taxonomy" id="111105"/>
    <lineage>
        <taxon>Bacteria</taxon>
        <taxon>Pseudomonadati</taxon>
        <taxon>Bacteroidota</taxon>
        <taxon>Bacteroidia</taxon>
        <taxon>Bacteroidales</taxon>
        <taxon>Porphyromonadaceae</taxon>
        <taxon>Porphyromonas</taxon>
    </lineage>
</organism>
<dbReference type="PANTHER" id="PTHR30069:SF57">
    <property type="entry name" value="TONB-DEPENDENT RECEPTOR"/>
    <property type="match status" value="1"/>
</dbReference>
<dbReference type="EMBL" id="JRAI01000055">
    <property type="protein sequence ID" value="KGN85453.1"/>
    <property type="molecule type" value="Genomic_DNA"/>
</dbReference>
<feature type="chain" id="PRO_5001986527" evidence="10">
    <location>
        <begin position="23"/>
        <end position="833"/>
    </location>
</feature>
<proteinExistence type="inferred from homology"/>
<dbReference type="SUPFAM" id="SSF56935">
    <property type="entry name" value="Porins"/>
    <property type="match status" value="1"/>
</dbReference>
<evidence type="ECO:0000259" key="11">
    <source>
        <dbReference type="Pfam" id="PF00593"/>
    </source>
</evidence>
<dbReference type="Gene3D" id="2.170.130.10">
    <property type="entry name" value="TonB-dependent receptor, plug domain"/>
    <property type="match status" value="1"/>
</dbReference>
<feature type="signal peptide" evidence="10">
    <location>
        <begin position="1"/>
        <end position="22"/>
    </location>
</feature>
<evidence type="ECO:0000256" key="4">
    <source>
        <dbReference type="ARBA" id="ARBA00022692"/>
    </source>
</evidence>
<accession>A0A0A2F369</accession>
<evidence type="ECO:0000256" key="2">
    <source>
        <dbReference type="ARBA" id="ARBA00022448"/>
    </source>
</evidence>
<name>A0A0A2F369_9PORP</name>
<comment type="subcellular location">
    <subcellularLocation>
        <location evidence="1 8">Cell outer membrane</location>
        <topology evidence="1 8">Multi-pass membrane protein</topology>
    </subcellularLocation>
</comment>
<dbReference type="GO" id="GO:0015344">
    <property type="term" value="F:siderophore uptake transmembrane transporter activity"/>
    <property type="evidence" value="ECO:0007669"/>
    <property type="project" value="TreeGrafter"/>
</dbReference>
<keyword evidence="5 9" id="KW-0798">TonB box</keyword>
<dbReference type="InterPro" id="IPR000531">
    <property type="entry name" value="Beta-barrel_TonB"/>
</dbReference>
<keyword evidence="4 8" id="KW-0812">Transmembrane</keyword>
<protein>
    <submittedName>
        <fullName evidence="13">TonB-dependent receptor</fullName>
    </submittedName>
</protein>
<gene>
    <name evidence="13" type="ORF">HR08_06045</name>
</gene>
<dbReference type="Pfam" id="PF13715">
    <property type="entry name" value="CarbopepD_reg_2"/>
    <property type="match status" value="1"/>
</dbReference>
<evidence type="ECO:0000259" key="12">
    <source>
        <dbReference type="Pfam" id="PF07715"/>
    </source>
</evidence>
<dbReference type="Proteomes" id="UP000030130">
    <property type="component" value="Unassembled WGS sequence"/>
</dbReference>
<dbReference type="RefSeq" id="WP_039421105.1">
    <property type="nucleotide sequence ID" value="NZ_JRAI01000055.1"/>
</dbReference>
<evidence type="ECO:0000256" key="8">
    <source>
        <dbReference type="PROSITE-ProRule" id="PRU01360"/>
    </source>
</evidence>
<dbReference type="Gene3D" id="2.40.170.20">
    <property type="entry name" value="TonB-dependent receptor, beta-barrel domain"/>
    <property type="match status" value="1"/>
</dbReference>
<sequence length="833" mass="92661">MKQLNIISFIIAFLFLGTSASAQQSGGSVTGTVVDKSSKEPIAYVQVFVKGTTLGTSTDANGNYSIKGIPSGNQTIVARLMGYSACEEKVHIEKGGSRHVDLYLTEEVLSLDGVVVSANRNETFRRQAPSLVTVLSPELFLKTNSTNLSQGLKFQPGLRVEDNCQNCGFNQVRINGLEGAYSQILIDSHPIFSSLAGVYGLEQMPANMIERVEVIRGGGSALFGSNAVGGVINVITKEPLRNSAEISHSTMTFDHAKGWGSFQNTTQFNGSMLTEDRKAGVMVFGQHNYRPGQDIDGDSFTELPNLRNRSLGFRSYYKTGLYSKATLEYHSMQEYRRGGDRLDNPPFEAQIAEYLQHYINGGSFKFDQGFSGGKDFFSLYASAQDVQRRSYYGGGDYTENLLNGAVQSGSTESDEYNNAFTALTSYGTTKGFDLQGGGMYRHTFGENWDFTGGLEYIYGQLDDRSGYRPSKIDQNTSTFSQYDQLEYKTEKLSALIGARIDYVLLNQDGKRYIDPLFIFSPRANVRYNPNKNLSFRLSYSEGFRAPQYFDEDLHVELAGGTPISRVLSSDLKEERSRSISASFDYYHRADEWQFNIMGEAFATFISNQFKPSDKVETTSDGKEWIIRTIYNDKDGVSKVYGVNLEGRIAYNKSFDLQLGGTWQRSRYGSIYTAVEADETTGQAEISVKDYVRTPNLYGYFVATVRPTEHFAINLSGTFTGKMDVVHEAYEGDIPAEHIAPDGSFDFEMNGQQFKGLAEGHAKLVKTPAFADIDLKLSHDFHLASTMTLELNAGIQNIFNSYQKDTDKGPGRASTYVYGPMQPRRIFIGTKINF</sequence>
<evidence type="ECO:0000256" key="9">
    <source>
        <dbReference type="RuleBase" id="RU003357"/>
    </source>
</evidence>
<evidence type="ECO:0000313" key="13">
    <source>
        <dbReference type="EMBL" id="KGN85453.1"/>
    </source>
</evidence>
<keyword evidence="10" id="KW-0732">Signal</keyword>
<keyword evidence="2 8" id="KW-0813">Transport</keyword>
<evidence type="ECO:0000256" key="10">
    <source>
        <dbReference type="SAM" id="SignalP"/>
    </source>
</evidence>
<dbReference type="InterPro" id="IPR037066">
    <property type="entry name" value="Plug_dom_sf"/>
</dbReference>
<dbReference type="PANTHER" id="PTHR30069">
    <property type="entry name" value="TONB-DEPENDENT OUTER MEMBRANE RECEPTOR"/>
    <property type="match status" value="1"/>
</dbReference>
<keyword evidence="6 8" id="KW-0472">Membrane</keyword>
<comment type="caution">
    <text evidence="13">The sequence shown here is derived from an EMBL/GenBank/DDBJ whole genome shotgun (WGS) entry which is preliminary data.</text>
</comment>
<dbReference type="AlphaFoldDB" id="A0A0A2F369"/>
<evidence type="ECO:0000256" key="7">
    <source>
        <dbReference type="ARBA" id="ARBA00023237"/>
    </source>
</evidence>
<dbReference type="Gene3D" id="2.60.40.1120">
    <property type="entry name" value="Carboxypeptidase-like, regulatory domain"/>
    <property type="match status" value="1"/>
</dbReference>
<comment type="similarity">
    <text evidence="8 9">Belongs to the TonB-dependent receptor family.</text>
</comment>
<feature type="domain" description="TonB-dependent receptor-like beta-barrel" evidence="11">
    <location>
        <begin position="314"/>
        <end position="797"/>
    </location>
</feature>
<evidence type="ECO:0000256" key="3">
    <source>
        <dbReference type="ARBA" id="ARBA00022452"/>
    </source>
</evidence>
<evidence type="ECO:0000313" key="14">
    <source>
        <dbReference type="Proteomes" id="UP000030130"/>
    </source>
</evidence>
<keyword evidence="13" id="KW-0675">Receptor</keyword>
<dbReference type="GO" id="GO:0009279">
    <property type="term" value="C:cell outer membrane"/>
    <property type="evidence" value="ECO:0007669"/>
    <property type="project" value="UniProtKB-SubCell"/>
</dbReference>
<dbReference type="OrthoDB" id="9760333at2"/>
<dbReference type="eggNOG" id="COG4771">
    <property type="taxonomic scope" value="Bacteria"/>
</dbReference>
<keyword evidence="3 8" id="KW-1134">Transmembrane beta strand</keyword>
<evidence type="ECO:0000256" key="1">
    <source>
        <dbReference type="ARBA" id="ARBA00004571"/>
    </source>
</evidence>
<dbReference type="InterPro" id="IPR036942">
    <property type="entry name" value="Beta-barrel_TonB_sf"/>
</dbReference>
<dbReference type="InterPro" id="IPR012910">
    <property type="entry name" value="Plug_dom"/>
</dbReference>
<dbReference type="InterPro" id="IPR008969">
    <property type="entry name" value="CarboxyPept-like_regulatory"/>
</dbReference>
<evidence type="ECO:0000256" key="5">
    <source>
        <dbReference type="ARBA" id="ARBA00023077"/>
    </source>
</evidence>
<reference evidence="13 14" key="1">
    <citation type="submission" date="2014-08" db="EMBL/GenBank/DDBJ databases">
        <title>Porphyromonas gulae strain:COT-052_OH1451 Genome sequencing.</title>
        <authorList>
            <person name="Wallis C."/>
            <person name="Deusch O."/>
            <person name="O'Flynn C."/>
            <person name="Davis I."/>
            <person name="Jospin G."/>
            <person name="Darling A.E."/>
            <person name="Coil D.A."/>
            <person name="Alexiev A."/>
            <person name="Horsfall A."/>
            <person name="Kirkwood N."/>
            <person name="Harris S."/>
            <person name="Eisen J.A."/>
        </authorList>
    </citation>
    <scope>NUCLEOTIDE SEQUENCE [LARGE SCALE GENOMIC DNA]</scope>
    <source>
        <strain evidence="14">COT-052 OH1451</strain>
    </source>
</reference>
<dbReference type="PROSITE" id="PS52016">
    <property type="entry name" value="TONB_DEPENDENT_REC_3"/>
    <property type="match status" value="1"/>
</dbReference>
<dbReference type="SUPFAM" id="SSF49464">
    <property type="entry name" value="Carboxypeptidase regulatory domain-like"/>
    <property type="match status" value="1"/>
</dbReference>
<keyword evidence="7 8" id="KW-0998">Cell outer membrane</keyword>
<evidence type="ECO:0000256" key="6">
    <source>
        <dbReference type="ARBA" id="ARBA00023136"/>
    </source>
</evidence>
<feature type="domain" description="TonB-dependent receptor plug" evidence="12">
    <location>
        <begin position="126"/>
        <end position="231"/>
    </location>
</feature>
<dbReference type="Pfam" id="PF07715">
    <property type="entry name" value="Plug"/>
    <property type="match status" value="1"/>
</dbReference>
<dbReference type="GO" id="GO:0044718">
    <property type="term" value="P:siderophore transmembrane transport"/>
    <property type="evidence" value="ECO:0007669"/>
    <property type="project" value="TreeGrafter"/>
</dbReference>
<dbReference type="InterPro" id="IPR039426">
    <property type="entry name" value="TonB-dep_rcpt-like"/>
</dbReference>
<dbReference type="STRING" id="111105.HR09_01340"/>